<reference evidence="2" key="1">
    <citation type="submission" date="2021-05" db="EMBL/GenBank/DDBJ databases">
        <authorList>
            <person name="Alioto T."/>
            <person name="Alioto T."/>
            <person name="Gomez Garrido J."/>
        </authorList>
    </citation>
    <scope>NUCLEOTIDE SEQUENCE</scope>
</reference>
<keyword evidence="1" id="KW-1133">Transmembrane helix</keyword>
<evidence type="ECO:0000256" key="1">
    <source>
        <dbReference type="SAM" id="Phobius"/>
    </source>
</evidence>
<accession>A0A8D8WCR3</accession>
<keyword evidence="1" id="KW-0812">Transmembrane</keyword>
<organism evidence="2">
    <name type="scientific">Cacopsylla melanoneura</name>
    <dbReference type="NCBI Taxonomy" id="428564"/>
    <lineage>
        <taxon>Eukaryota</taxon>
        <taxon>Metazoa</taxon>
        <taxon>Ecdysozoa</taxon>
        <taxon>Arthropoda</taxon>
        <taxon>Hexapoda</taxon>
        <taxon>Insecta</taxon>
        <taxon>Pterygota</taxon>
        <taxon>Neoptera</taxon>
        <taxon>Paraneoptera</taxon>
        <taxon>Hemiptera</taxon>
        <taxon>Sternorrhyncha</taxon>
        <taxon>Psylloidea</taxon>
        <taxon>Psyllidae</taxon>
        <taxon>Psyllinae</taxon>
        <taxon>Cacopsylla</taxon>
    </lineage>
</organism>
<protein>
    <submittedName>
        <fullName evidence="2">Uncharacterized protein</fullName>
    </submittedName>
</protein>
<proteinExistence type="predicted"/>
<evidence type="ECO:0000313" key="2">
    <source>
        <dbReference type="EMBL" id="CAG6653315.1"/>
    </source>
</evidence>
<sequence length="120" mass="13854">MLSNVDRGYYLLGAAAMPLWALFHGALNHRYMPLAKHRPPLTIFSYCLPIALRFLLCICLFGLTSLHYNTSGRGIYPPVVDTNPIRESLPECVKFKKPLVNELEERTYKYNNEDIMKHIK</sequence>
<feature type="transmembrane region" description="Helical" evidence="1">
    <location>
        <begin position="7"/>
        <end position="23"/>
    </location>
</feature>
<feature type="transmembrane region" description="Helical" evidence="1">
    <location>
        <begin position="43"/>
        <end position="63"/>
    </location>
</feature>
<dbReference type="AlphaFoldDB" id="A0A8D8WCR3"/>
<dbReference type="EMBL" id="HBUF01172883">
    <property type="protein sequence ID" value="CAG6653315.1"/>
    <property type="molecule type" value="Transcribed_RNA"/>
</dbReference>
<keyword evidence="1" id="KW-0472">Membrane</keyword>
<name>A0A8D8WCR3_9HEMI</name>